<accession>A0A0F3GQD5</accession>
<keyword evidence="2" id="KW-0378">Hydrolase</keyword>
<reference evidence="2 3" key="1">
    <citation type="submission" date="2015-02" db="EMBL/GenBank/DDBJ databases">
        <title>Single-cell genomics of uncultivated deep-branching MTB reveals a conserved set of magnetosome genes.</title>
        <authorList>
            <person name="Kolinko S."/>
            <person name="Richter M."/>
            <person name="Glockner F.O."/>
            <person name="Brachmann A."/>
            <person name="Schuler D."/>
        </authorList>
    </citation>
    <scope>NUCLEOTIDE SEQUENCE [LARGE SCALE GENOMIC DNA]</scope>
    <source>
        <strain evidence="2">TM-1</strain>
    </source>
</reference>
<feature type="domain" description="HNH nuclease" evidence="1">
    <location>
        <begin position="94"/>
        <end position="153"/>
    </location>
</feature>
<dbReference type="EMBL" id="LACI01001571">
    <property type="protein sequence ID" value="KJU84199.1"/>
    <property type="molecule type" value="Genomic_DNA"/>
</dbReference>
<dbReference type="Proteomes" id="UP000033423">
    <property type="component" value="Unassembled WGS sequence"/>
</dbReference>
<keyword evidence="3" id="KW-1185">Reference proteome</keyword>
<name>A0A0F3GQD5_9BACT</name>
<dbReference type="GO" id="GO:0004519">
    <property type="term" value="F:endonuclease activity"/>
    <property type="evidence" value="ECO:0007669"/>
    <property type="project" value="UniProtKB-KW"/>
</dbReference>
<dbReference type="InterPro" id="IPR003615">
    <property type="entry name" value="HNH_nuc"/>
</dbReference>
<dbReference type="GO" id="GO:0003676">
    <property type="term" value="F:nucleic acid binding"/>
    <property type="evidence" value="ECO:0007669"/>
    <property type="project" value="InterPro"/>
</dbReference>
<organism evidence="2 3">
    <name type="scientific">Candidatus Magnetobacterium bavaricum</name>
    <dbReference type="NCBI Taxonomy" id="29290"/>
    <lineage>
        <taxon>Bacteria</taxon>
        <taxon>Pseudomonadati</taxon>
        <taxon>Nitrospirota</taxon>
        <taxon>Thermodesulfovibrionia</taxon>
        <taxon>Thermodesulfovibrionales</taxon>
        <taxon>Candidatus Magnetobacteriaceae</taxon>
        <taxon>Candidatus Magnetobacterium</taxon>
    </lineage>
</organism>
<dbReference type="Pfam" id="PF01844">
    <property type="entry name" value="HNH"/>
    <property type="match status" value="1"/>
</dbReference>
<sequence length="195" mass="22632">MVQQVSKPGTIRKGGGARDRIRKFLEDRVGEIVTTEQIAWIAGIRDYQRRIRELRGEEGMQILSYRDRNDLKPNEYILVSKDRLPRFSHKIDKTQRAGIIERNGLTCSMCGVTAGEPDPYDPNRKITLHVDHIDPDGPTTDENLRTLCHNCNEGRSNLIIPPRPNTLSVMRNIRRLARDEQKRIYEELRKKFEPT</sequence>
<proteinExistence type="predicted"/>
<keyword evidence="2" id="KW-0540">Nuclease</keyword>
<dbReference type="AlphaFoldDB" id="A0A0F3GQD5"/>
<dbReference type="SMART" id="SM00507">
    <property type="entry name" value="HNHc"/>
    <property type="match status" value="1"/>
</dbReference>
<dbReference type="InterPro" id="IPR002711">
    <property type="entry name" value="HNH"/>
</dbReference>
<keyword evidence="2" id="KW-0255">Endonuclease</keyword>
<protein>
    <submittedName>
        <fullName evidence="2">HNH endonuclease</fullName>
    </submittedName>
</protein>
<evidence type="ECO:0000313" key="2">
    <source>
        <dbReference type="EMBL" id="KJU84199.1"/>
    </source>
</evidence>
<gene>
    <name evidence="2" type="ORF">MBAV_003599</name>
</gene>
<comment type="caution">
    <text evidence="2">The sequence shown here is derived from an EMBL/GenBank/DDBJ whole genome shotgun (WGS) entry which is preliminary data.</text>
</comment>
<dbReference type="Gene3D" id="1.10.30.50">
    <property type="match status" value="1"/>
</dbReference>
<evidence type="ECO:0000259" key="1">
    <source>
        <dbReference type="SMART" id="SM00507"/>
    </source>
</evidence>
<dbReference type="GO" id="GO:0008270">
    <property type="term" value="F:zinc ion binding"/>
    <property type="evidence" value="ECO:0007669"/>
    <property type="project" value="InterPro"/>
</dbReference>
<evidence type="ECO:0000313" key="3">
    <source>
        <dbReference type="Proteomes" id="UP000033423"/>
    </source>
</evidence>
<dbReference type="CDD" id="cd00085">
    <property type="entry name" value="HNHc"/>
    <property type="match status" value="1"/>
</dbReference>